<feature type="transmembrane region" description="Helical" evidence="6">
    <location>
        <begin position="223"/>
        <end position="241"/>
    </location>
</feature>
<organism evidence="7 8">
    <name type="scientific">Pseudomonas putida (strain ATCC 47054 / DSM 6125 / CFBP 8728 / NCIMB 11950 / KT2440)</name>
    <dbReference type="NCBI Taxonomy" id="160488"/>
    <lineage>
        <taxon>Bacteria</taxon>
        <taxon>Pseudomonadati</taxon>
        <taxon>Pseudomonadota</taxon>
        <taxon>Gammaproteobacteria</taxon>
        <taxon>Pseudomonadales</taxon>
        <taxon>Pseudomonadaceae</taxon>
        <taxon>Pseudomonas</taxon>
    </lineage>
</organism>
<dbReference type="InterPro" id="IPR005496">
    <property type="entry name" value="Integral_membrane_TerC"/>
</dbReference>
<proteinExistence type="inferred from homology"/>
<keyword evidence="8" id="KW-1185">Reference proteome</keyword>
<feature type="transmembrane region" description="Helical" evidence="6">
    <location>
        <begin position="197"/>
        <end position="217"/>
    </location>
</feature>
<keyword evidence="5 6" id="KW-0472">Membrane</keyword>
<evidence type="ECO:0000256" key="1">
    <source>
        <dbReference type="ARBA" id="ARBA00004141"/>
    </source>
</evidence>
<evidence type="ECO:0000256" key="3">
    <source>
        <dbReference type="ARBA" id="ARBA00022692"/>
    </source>
</evidence>
<sequence>MPLPLEGKYMEWLTSPEIWVAFFTLTALEIVLGIDNIIMISILVSRMPKHMQPRTRIFGLALAMVTRIMLLLSITWVMRLTADLFVVFGQGISGRDLILFFGGLFLLWKSSQEIYHGLEGEDENVEEPKGAGGKFFYTIIQIAIIDIVFSLDSVITAVGMVSHVPVMIAAIVVAVLVMMLCAGAISNFIDKHPSLKMLALSFLIVVGTVLIAEAFEVHVPKGYVYFAMAFSLAVEAINIRMRTAMARKDGKDHEPVKLRKDIPGQ</sequence>
<comment type="similarity">
    <text evidence="2">Belongs to the TerC family.</text>
</comment>
<dbReference type="PhylomeDB" id="Q88RI3"/>
<dbReference type="PANTHER" id="PTHR30238">
    <property type="entry name" value="MEMBRANE BOUND PREDICTED REDOX MODULATOR"/>
    <property type="match status" value="1"/>
</dbReference>
<evidence type="ECO:0000256" key="4">
    <source>
        <dbReference type="ARBA" id="ARBA00022989"/>
    </source>
</evidence>
<evidence type="ECO:0000256" key="5">
    <source>
        <dbReference type="ARBA" id="ARBA00023136"/>
    </source>
</evidence>
<evidence type="ECO:0000313" key="8">
    <source>
        <dbReference type="Proteomes" id="UP000000556"/>
    </source>
</evidence>
<dbReference type="OrthoDB" id="9805314at2"/>
<dbReference type="GO" id="GO:0016020">
    <property type="term" value="C:membrane"/>
    <property type="evidence" value="ECO:0007669"/>
    <property type="project" value="UniProtKB-SubCell"/>
</dbReference>
<dbReference type="PATRIC" id="fig|160488.4.peg.149"/>
<accession>Q88RI3</accession>
<dbReference type="Pfam" id="PF03741">
    <property type="entry name" value="TerC"/>
    <property type="match status" value="1"/>
</dbReference>
<protein>
    <submittedName>
        <fullName evidence="7">Transport protein</fullName>
    </submittedName>
</protein>
<feature type="transmembrane region" description="Helical" evidence="6">
    <location>
        <begin position="164"/>
        <end position="185"/>
    </location>
</feature>
<reference evidence="7 8" key="2">
    <citation type="journal article" date="2016" name="Environ. Microbiol.">
        <title>The revisited genome of Pseudomonas putida KT2440 enlightens its value as a robust metabolic chassis.</title>
        <authorList>
            <person name="Belda E."/>
            <person name="van Heck R.G."/>
            <person name="Lopez-Sanchez M.J."/>
            <person name="Cruveiller S."/>
            <person name="Barbe V."/>
            <person name="Fraser C."/>
            <person name="Klenk H.P."/>
            <person name="Petersen J."/>
            <person name="Morgat A."/>
            <person name="Nikel P.I."/>
            <person name="Vallenet D."/>
            <person name="Rouy Z."/>
            <person name="Sekowska A."/>
            <person name="Martins Dos Santos V.A."/>
            <person name="de Lorenzo V."/>
            <person name="Danchin A."/>
            <person name="Medigue C."/>
        </authorList>
    </citation>
    <scope>NUCLEOTIDE SEQUENCE [LARGE SCALE GENOMIC DNA]</scope>
    <source>
        <strain evidence="8">ATCC 47054 / DSM 6125 / CFBP 8728 / NCIMB 11950 / KT2440</strain>
    </source>
</reference>
<feature type="transmembrane region" description="Helical" evidence="6">
    <location>
        <begin position="57"/>
        <end position="78"/>
    </location>
</feature>
<gene>
    <name evidence="7" type="primary">ygdQ</name>
    <name evidence="7" type="ordered locus">PP_0146</name>
</gene>
<dbReference type="STRING" id="160488.PP_0146"/>
<dbReference type="KEGG" id="ppu:PP_0146"/>
<dbReference type="EMBL" id="AE015451">
    <property type="protein sequence ID" value="AAN65780.1"/>
    <property type="molecule type" value="Genomic_DNA"/>
</dbReference>
<keyword evidence="4 6" id="KW-1133">Transmembrane helix</keyword>
<comment type="subcellular location">
    <subcellularLocation>
        <location evidence="1">Membrane</location>
        <topology evidence="1">Multi-pass membrane protein</topology>
    </subcellularLocation>
</comment>
<dbReference type="BioCyc" id="PPUT160488:G1G01-153-MONOMER"/>
<feature type="transmembrane region" description="Helical" evidence="6">
    <location>
        <begin position="20"/>
        <end position="45"/>
    </location>
</feature>
<name>Q88RI3_PSEPK</name>
<dbReference type="eggNOG" id="COG0861">
    <property type="taxonomic scope" value="Bacteria"/>
</dbReference>
<evidence type="ECO:0000256" key="2">
    <source>
        <dbReference type="ARBA" id="ARBA00007511"/>
    </source>
</evidence>
<dbReference type="AlphaFoldDB" id="Q88RI3"/>
<reference evidence="7 8" key="1">
    <citation type="journal article" date="2002" name="Environ. Microbiol.">
        <title>Complete genome sequence and comparative analysis of the metabolically versatile Pseudomonas putida KT2440.</title>
        <authorList>
            <person name="Nelson K.E."/>
            <person name="Weinel C."/>
            <person name="Paulsen I.T."/>
            <person name="Dodson R.J."/>
            <person name="Hilbert H."/>
            <person name="Martins dos Santos V.A."/>
            <person name="Fouts D.E."/>
            <person name="Gill S.R."/>
            <person name="Pop M."/>
            <person name="Holmes M."/>
            <person name="Brinkac L."/>
            <person name="Beanan M."/>
            <person name="DeBoy R.T."/>
            <person name="Daugherty S."/>
            <person name="Kolonay J."/>
            <person name="Madupu R."/>
            <person name="Nelson W."/>
            <person name="White O."/>
            <person name="Peterson J."/>
            <person name="Khouri H."/>
            <person name="Hance I."/>
            <person name="Chris Lee P."/>
            <person name="Holtzapple E."/>
            <person name="Scanlan D."/>
            <person name="Tran K."/>
            <person name="Moazzez A."/>
            <person name="Utterback T."/>
            <person name="Rizzo M."/>
            <person name="Lee K."/>
            <person name="Kosack D."/>
            <person name="Moestl D."/>
            <person name="Wedler H."/>
            <person name="Lauber J."/>
            <person name="Stjepandic D."/>
            <person name="Hoheisel J."/>
            <person name="Straetz M."/>
            <person name="Heim S."/>
            <person name="Kiewitz C."/>
            <person name="Eisen J.A."/>
            <person name="Timmis K.N."/>
            <person name="Dusterhoft A."/>
            <person name="Tummler B."/>
            <person name="Fraser C.M."/>
        </authorList>
    </citation>
    <scope>NUCLEOTIDE SEQUENCE [LARGE SCALE GENOMIC DNA]</scope>
    <source>
        <strain evidence="8">ATCC 47054 / DSM 6125 / CFBP 8728 / NCIMB 11950 / KT2440</strain>
    </source>
</reference>
<dbReference type="HOGENOM" id="CLU_064910_0_0_6"/>
<feature type="transmembrane region" description="Helical" evidence="6">
    <location>
        <begin position="135"/>
        <end position="158"/>
    </location>
</feature>
<dbReference type="PaxDb" id="160488-PP_0146"/>
<keyword evidence="3 6" id="KW-0812">Transmembrane</keyword>
<evidence type="ECO:0000313" key="7">
    <source>
        <dbReference type="EMBL" id="AAN65780.1"/>
    </source>
</evidence>
<feature type="transmembrane region" description="Helical" evidence="6">
    <location>
        <begin position="84"/>
        <end position="108"/>
    </location>
</feature>
<dbReference type="PANTHER" id="PTHR30238:SF4">
    <property type="entry name" value="SLL1022 PROTEIN"/>
    <property type="match status" value="1"/>
</dbReference>
<dbReference type="Proteomes" id="UP000000556">
    <property type="component" value="Chromosome"/>
</dbReference>
<evidence type="ECO:0000256" key="6">
    <source>
        <dbReference type="SAM" id="Phobius"/>
    </source>
</evidence>